<gene>
    <name evidence="3" type="ORF">DXB65_23025</name>
</gene>
<sequence>MRVISGIYKSRRFDVPRTFKARPTTDFAKENLFNVLSNYLDFEDGVSALDLFAGTGSISIELVSRGCDRVISVEKDRDHHAFICKIMQEVKTDKCIPIRGDVFKFIKGGREQFDFIFADPPYELKGLETIPDLIFENNLLKEEGLFILEHGKKDNFEAHPNFVERRVYGSVNFSLFKL</sequence>
<dbReference type="AlphaFoldDB" id="A0A3E5AY28"/>
<organism evidence="3 4">
    <name type="scientific">Bacteroides oleiciplenus</name>
    <dbReference type="NCBI Taxonomy" id="626931"/>
    <lineage>
        <taxon>Bacteria</taxon>
        <taxon>Pseudomonadati</taxon>
        <taxon>Bacteroidota</taxon>
        <taxon>Bacteroidia</taxon>
        <taxon>Bacteroidales</taxon>
        <taxon>Bacteroidaceae</taxon>
        <taxon>Bacteroides</taxon>
    </lineage>
</organism>
<dbReference type="Gene3D" id="3.40.50.150">
    <property type="entry name" value="Vaccinia Virus protein VP39"/>
    <property type="match status" value="1"/>
</dbReference>
<dbReference type="PIRSF" id="PIRSF004553">
    <property type="entry name" value="CHP00095"/>
    <property type="match status" value="1"/>
</dbReference>
<dbReference type="EMBL" id="QSUL01000028">
    <property type="protein sequence ID" value="RGN30261.1"/>
    <property type="molecule type" value="Genomic_DNA"/>
</dbReference>
<keyword evidence="1 3" id="KW-0489">Methyltransferase</keyword>
<evidence type="ECO:0000256" key="2">
    <source>
        <dbReference type="ARBA" id="ARBA00022679"/>
    </source>
</evidence>
<dbReference type="RefSeq" id="WP_009131811.1">
    <property type="nucleotide sequence ID" value="NZ_CABKRN010000005.1"/>
</dbReference>
<dbReference type="Proteomes" id="UP000260983">
    <property type="component" value="Unassembled WGS sequence"/>
</dbReference>
<protein>
    <submittedName>
        <fullName evidence="3">16S rRNA (Guanine(966)-N(2))-methyltransferase RsmD</fullName>
    </submittedName>
</protein>
<dbReference type="GO" id="GO:0008168">
    <property type="term" value="F:methyltransferase activity"/>
    <property type="evidence" value="ECO:0007669"/>
    <property type="project" value="UniProtKB-KW"/>
</dbReference>
<comment type="caution">
    <text evidence="3">The sequence shown here is derived from an EMBL/GenBank/DDBJ whole genome shotgun (WGS) entry which is preliminary data.</text>
</comment>
<dbReference type="PANTHER" id="PTHR43542">
    <property type="entry name" value="METHYLTRANSFERASE"/>
    <property type="match status" value="1"/>
</dbReference>
<dbReference type="PANTHER" id="PTHR43542:SF1">
    <property type="entry name" value="METHYLTRANSFERASE"/>
    <property type="match status" value="1"/>
</dbReference>
<dbReference type="InterPro" id="IPR002052">
    <property type="entry name" value="DNA_methylase_N6_adenine_CS"/>
</dbReference>
<dbReference type="GO" id="GO:0031167">
    <property type="term" value="P:rRNA methylation"/>
    <property type="evidence" value="ECO:0007669"/>
    <property type="project" value="InterPro"/>
</dbReference>
<keyword evidence="2 3" id="KW-0808">Transferase</keyword>
<dbReference type="Pfam" id="PF03602">
    <property type="entry name" value="Cons_hypoth95"/>
    <property type="match status" value="1"/>
</dbReference>
<name>A0A3E5AY28_9BACE</name>
<dbReference type="GO" id="GO:0003676">
    <property type="term" value="F:nucleic acid binding"/>
    <property type="evidence" value="ECO:0007669"/>
    <property type="project" value="InterPro"/>
</dbReference>
<evidence type="ECO:0000313" key="4">
    <source>
        <dbReference type="Proteomes" id="UP000260983"/>
    </source>
</evidence>
<dbReference type="SUPFAM" id="SSF53335">
    <property type="entry name" value="S-adenosyl-L-methionine-dependent methyltransferases"/>
    <property type="match status" value="1"/>
</dbReference>
<accession>A0A3E5AY28</accession>
<reference evidence="3 4" key="1">
    <citation type="submission" date="2018-08" db="EMBL/GenBank/DDBJ databases">
        <title>A genome reference for cultivated species of the human gut microbiota.</title>
        <authorList>
            <person name="Zou Y."/>
            <person name="Xue W."/>
            <person name="Luo G."/>
        </authorList>
    </citation>
    <scope>NUCLEOTIDE SEQUENCE [LARGE SCALE GENOMIC DNA]</scope>
    <source>
        <strain evidence="3 4">OM05-15BH</strain>
    </source>
</reference>
<dbReference type="PROSITE" id="PS00092">
    <property type="entry name" value="N6_MTASE"/>
    <property type="match status" value="1"/>
</dbReference>
<evidence type="ECO:0000313" key="3">
    <source>
        <dbReference type="EMBL" id="RGN30261.1"/>
    </source>
</evidence>
<evidence type="ECO:0000256" key="1">
    <source>
        <dbReference type="ARBA" id="ARBA00022603"/>
    </source>
</evidence>
<proteinExistence type="predicted"/>
<dbReference type="InterPro" id="IPR004398">
    <property type="entry name" value="RNA_MeTrfase_RsmD"/>
</dbReference>
<dbReference type="InterPro" id="IPR029063">
    <property type="entry name" value="SAM-dependent_MTases_sf"/>
</dbReference>
<dbReference type="CDD" id="cd02440">
    <property type="entry name" value="AdoMet_MTases"/>
    <property type="match status" value="1"/>
</dbReference>